<keyword evidence="1 2" id="KW-0175">Coiled coil</keyword>
<evidence type="ECO:0000259" key="4">
    <source>
        <dbReference type="Pfam" id="PF14916"/>
    </source>
</evidence>
<evidence type="ECO:0000256" key="1">
    <source>
        <dbReference type="ARBA" id="ARBA00023054"/>
    </source>
</evidence>
<reference evidence="5" key="1">
    <citation type="submission" date="2023-03" db="EMBL/GenBank/DDBJ databases">
        <authorList>
            <person name="Steffen K."/>
            <person name="Cardenas P."/>
        </authorList>
    </citation>
    <scope>NUCLEOTIDE SEQUENCE</scope>
</reference>
<organism evidence="5 6">
    <name type="scientific">Geodia barretti</name>
    <name type="common">Barrett's horny sponge</name>
    <dbReference type="NCBI Taxonomy" id="519541"/>
    <lineage>
        <taxon>Eukaryota</taxon>
        <taxon>Metazoa</taxon>
        <taxon>Porifera</taxon>
        <taxon>Demospongiae</taxon>
        <taxon>Heteroscleromorpha</taxon>
        <taxon>Tetractinellida</taxon>
        <taxon>Astrophorina</taxon>
        <taxon>Geodiidae</taxon>
        <taxon>Geodia</taxon>
    </lineage>
</organism>
<dbReference type="AlphaFoldDB" id="A0AA35W6L2"/>
<dbReference type="PANTHER" id="PTHR14882">
    <property type="entry name" value="COILED-COIL DOMAIN-CONTAINING 74A"/>
    <property type="match status" value="1"/>
</dbReference>
<feature type="coiled-coil region" evidence="2">
    <location>
        <begin position="2"/>
        <end position="87"/>
    </location>
</feature>
<sequence length="239" mass="27021">MLARARLKLKNTESSIAFIQEQHTRTLEGLHQEIQQLQQKNARLTFELAVQGTSAPKQETCKHADEIQAYKSEVHSLQTALTTCKEEIKFLKHKLMSVESNLSEEVAERDAQIGHLSAEVERRARIIAHLTKQLHQMRMEFTRFLEDASRMQSVTVAPGPDHSGSQRTATVEPPATAVGQIRRRTRRATSSAIPHNHPLSYSPFSVCLPEASFHLSTAKIKTEVWQSAPQTFPNCHYHP</sequence>
<proteinExistence type="predicted"/>
<accession>A0AA35W6L2</accession>
<evidence type="ECO:0000313" key="6">
    <source>
        <dbReference type="Proteomes" id="UP001174909"/>
    </source>
</evidence>
<dbReference type="Proteomes" id="UP001174909">
    <property type="component" value="Unassembled WGS sequence"/>
</dbReference>
<evidence type="ECO:0000313" key="5">
    <source>
        <dbReference type="EMBL" id="CAI8010073.1"/>
    </source>
</evidence>
<dbReference type="PANTHER" id="PTHR14882:SF1">
    <property type="entry name" value="CCDC92 DOMAIN-CONTAINING PROTEIN"/>
    <property type="match status" value="1"/>
</dbReference>
<evidence type="ECO:0000256" key="3">
    <source>
        <dbReference type="SAM" id="MobiDB-lite"/>
    </source>
</evidence>
<gene>
    <name evidence="5" type="ORF">GBAR_LOCUS6676</name>
</gene>
<dbReference type="InterPro" id="IPR040370">
    <property type="entry name" value="CCDC74A/CCDC74B/CCDC92"/>
</dbReference>
<name>A0AA35W6L2_GEOBA</name>
<feature type="region of interest" description="Disordered" evidence="3">
    <location>
        <begin position="154"/>
        <end position="178"/>
    </location>
</feature>
<keyword evidence="6" id="KW-1185">Reference proteome</keyword>
<dbReference type="InterPro" id="IPR039496">
    <property type="entry name" value="CCDC92/74_N"/>
</dbReference>
<comment type="caution">
    <text evidence="5">The sequence shown here is derived from an EMBL/GenBank/DDBJ whole genome shotgun (WGS) entry which is preliminary data.</text>
</comment>
<dbReference type="Gene3D" id="1.10.287.1490">
    <property type="match status" value="1"/>
</dbReference>
<evidence type="ECO:0000256" key="2">
    <source>
        <dbReference type="SAM" id="Coils"/>
    </source>
</evidence>
<dbReference type="Pfam" id="PF14916">
    <property type="entry name" value="CCDC92"/>
    <property type="match status" value="1"/>
</dbReference>
<protein>
    <submittedName>
        <fullName evidence="5">Coiled-coil domain-containing protein 92</fullName>
    </submittedName>
</protein>
<dbReference type="EMBL" id="CASHTH010001007">
    <property type="protein sequence ID" value="CAI8010073.1"/>
    <property type="molecule type" value="Genomic_DNA"/>
</dbReference>
<feature type="domain" description="CCDC92/74 N-terminal" evidence="4">
    <location>
        <begin position="8"/>
        <end position="59"/>
    </location>
</feature>